<dbReference type="PANTHER" id="PTHR17601">
    <property type="entry name" value="RAFTLIN-RELATED"/>
    <property type="match status" value="1"/>
</dbReference>
<sequence length="529" mass="59393">MGCGLPKLEKAEENSPGKIYSTLKRPQVETKVGTAYCYSFLDFIIGKDDIPGSSALCLPSLRELPAQLQDLYQQGFVLAAVHAFIHPSGVEEGTVHAQLYRAVLVKLADSSENSQLNNEPQRLEMDMCLSSDQLPGAELIQGYMKKKCLETLADPVILIRKFILHLGSPMPHHMFWHEPESVDQRNDNQCSSLIKVLPCNSTMAHRTPQPTSQTGGQQRWLEDQLKFQQGGQLAKAGEACVSSETESIAQHANIYIYDKTLCILHKTRQFAVSKAGVQTYALFNHPHAGQNSLKFYSVKVPLKILKKDNSVCSVEANWLDHMTQHFTSGASLVDGYFHLGADNVNSLSKSVEGVFIFQDCSEGDSSEAQAYDAIVVEQWTVFEGIEVKTDYIPLLRSLAMYGWRLTCVLPTPIVKTNSEGNLATKQIVFLQRPCLPRKKKESKKLSFKTRSKSNKTSIKDVLKNKKHNRIPKLAEKIIEDVEKEGEEEQEKSIEKEENSSENNHNEKQNERDKQGEMDTEHSKEPRAVT</sequence>
<evidence type="ECO:0000256" key="6">
    <source>
        <dbReference type="ARBA" id="ARBA00023139"/>
    </source>
</evidence>
<dbReference type="InParanoid" id="W5MHB4"/>
<keyword evidence="10" id="KW-1185">Reference proteome</keyword>
<accession>W5MHB4</accession>
<dbReference type="EMBL" id="AHAT01018025">
    <property type="status" value="NOT_ANNOTATED_CDS"/>
    <property type="molecule type" value="Genomic_DNA"/>
</dbReference>
<comment type="subcellular location">
    <subcellularLocation>
        <location evidence="1">Cell membrane</location>
        <topology evidence="1">Lipid-anchor</topology>
    </subcellularLocation>
</comment>
<feature type="compositionally biased region" description="Basic and acidic residues" evidence="8">
    <location>
        <begin position="490"/>
        <end position="529"/>
    </location>
</feature>
<keyword evidence="5" id="KW-0472">Membrane</keyword>
<comment type="similarity">
    <text evidence="2">Belongs to the raftlin family.</text>
</comment>
<dbReference type="EMBL" id="AHAT01018028">
    <property type="status" value="NOT_ANNOTATED_CDS"/>
    <property type="molecule type" value="Genomic_DNA"/>
</dbReference>
<dbReference type="PANTHER" id="PTHR17601:SF3">
    <property type="entry name" value="RAFTLIN"/>
    <property type="match status" value="1"/>
</dbReference>
<dbReference type="Bgee" id="ENSLOCG00000006436">
    <property type="expression patterns" value="Expressed in bone element and 12 other cell types or tissues"/>
</dbReference>
<dbReference type="GO" id="GO:0005886">
    <property type="term" value="C:plasma membrane"/>
    <property type="evidence" value="ECO:0007669"/>
    <property type="project" value="UniProtKB-SubCell"/>
</dbReference>
<dbReference type="STRING" id="7918.ENSLOCP00000007773"/>
<dbReference type="EMBL" id="AHAT01018026">
    <property type="status" value="NOT_ANNOTATED_CDS"/>
    <property type="molecule type" value="Genomic_DNA"/>
</dbReference>
<evidence type="ECO:0000256" key="7">
    <source>
        <dbReference type="ARBA" id="ARBA00023288"/>
    </source>
</evidence>
<feature type="compositionally biased region" description="Basic residues" evidence="8">
    <location>
        <begin position="440"/>
        <end position="453"/>
    </location>
</feature>
<evidence type="ECO:0000256" key="3">
    <source>
        <dbReference type="ARBA" id="ARBA00022475"/>
    </source>
</evidence>
<evidence type="ECO:0000256" key="1">
    <source>
        <dbReference type="ARBA" id="ARBA00004193"/>
    </source>
</evidence>
<keyword evidence="4" id="KW-0519">Myristate</keyword>
<dbReference type="EMBL" id="AHAT01018023">
    <property type="status" value="NOT_ANNOTATED_CDS"/>
    <property type="molecule type" value="Genomic_DNA"/>
</dbReference>
<dbReference type="HOGENOM" id="CLU_025878_2_0_1"/>
<reference evidence="9" key="2">
    <citation type="submission" date="2025-08" db="UniProtKB">
        <authorList>
            <consortium name="Ensembl"/>
        </authorList>
    </citation>
    <scope>IDENTIFICATION</scope>
</reference>
<reference evidence="9" key="3">
    <citation type="submission" date="2025-09" db="UniProtKB">
        <authorList>
            <consortium name="Ensembl"/>
        </authorList>
    </citation>
    <scope>IDENTIFICATION</scope>
</reference>
<dbReference type="EMBL" id="AHAT01018024">
    <property type="status" value="NOT_ANNOTATED_CDS"/>
    <property type="molecule type" value="Genomic_DNA"/>
</dbReference>
<dbReference type="eggNOG" id="ENOG502QVP2">
    <property type="taxonomic scope" value="Eukaryota"/>
</dbReference>
<proteinExistence type="inferred from homology"/>
<keyword evidence="3" id="KW-1003">Cell membrane</keyword>
<organism evidence="9 10">
    <name type="scientific">Lepisosteus oculatus</name>
    <name type="common">Spotted gar</name>
    <dbReference type="NCBI Taxonomy" id="7918"/>
    <lineage>
        <taxon>Eukaryota</taxon>
        <taxon>Metazoa</taxon>
        <taxon>Chordata</taxon>
        <taxon>Craniata</taxon>
        <taxon>Vertebrata</taxon>
        <taxon>Euteleostomi</taxon>
        <taxon>Actinopterygii</taxon>
        <taxon>Neopterygii</taxon>
        <taxon>Holostei</taxon>
        <taxon>Semionotiformes</taxon>
        <taxon>Lepisosteidae</taxon>
        <taxon>Lepisosteus</taxon>
    </lineage>
</organism>
<dbReference type="InterPro" id="IPR028169">
    <property type="entry name" value="Raftlin"/>
</dbReference>
<evidence type="ECO:0000256" key="5">
    <source>
        <dbReference type="ARBA" id="ARBA00023136"/>
    </source>
</evidence>
<dbReference type="AlphaFoldDB" id="W5MHB4"/>
<dbReference type="OMA" id="CPEDHAS"/>
<evidence type="ECO:0000256" key="8">
    <source>
        <dbReference type="SAM" id="MobiDB-lite"/>
    </source>
</evidence>
<dbReference type="GeneTree" id="ENSGT00530000063609"/>
<evidence type="ECO:0000256" key="4">
    <source>
        <dbReference type="ARBA" id="ARBA00022707"/>
    </source>
</evidence>
<keyword evidence="6" id="KW-0564">Palmitate</keyword>
<dbReference type="Pfam" id="PF15250">
    <property type="entry name" value="Raftlin"/>
    <property type="match status" value="1"/>
</dbReference>
<dbReference type="Proteomes" id="UP000018468">
    <property type="component" value="Linkage group LG11"/>
</dbReference>
<keyword evidence="7" id="KW-0449">Lipoprotein</keyword>
<evidence type="ECO:0000313" key="9">
    <source>
        <dbReference type="Ensembl" id="ENSLOCP00000007773.1"/>
    </source>
</evidence>
<dbReference type="Ensembl" id="ENSLOCT00000007782.1">
    <property type="protein sequence ID" value="ENSLOCP00000007773.1"/>
    <property type="gene ID" value="ENSLOCG00000006436.1"/>
</dbReference>
<name>W5MHB4_LEPOC</name>
<evidence type="ECO:0000313" key="10">
    <source>
        <dbReference type="Proteomes" id="UP000018468"/>
    </source>
</evidence>
<dbReference type="EMBL" id="AHAT01018027">
    <property type="status" value="NOT_ANNOTATED_CDS"/>
    <property type="molecule type" value="Genomic_DNA"/>
</dbReference>
<evidence type="ECO:0000256" key="2">
    <source>
        <dbReference type="ARBA" id="ARBA00006390"/>
    </source>
</evidence>
<feature type="region of interest" description="Disordered" evidence="8">
    <location>
        <begin position="473"/>
        <end position="529"/>
    </location>
</feature>
<protein>
    <submittedName>
        <fullName evidence="9">Raftlin, lipid raft linker 1</fullName>
    </submittedName>
</protein>
<dbReference type="EMBL" id="AHAT01018029">
    <property type="status" value="NOT_ANNOTATED_CDS"/>
    <property type="molecule type" value="Genomic_DNA"/>
</dbReference>
<feature type="region of interest" description="Disordered" evidence="8">
    <location>
        <begin position="440"/>
        <end position="459"/>
    </location>
</feature>
<reference evidence="10" key="1">
    <citation type="submission" date="2011-12" db="EMBL/GenBank/DDBJ databases">
        <title>The Draft Genome of Lepisosteus oculatus.</title>
        <authorList>
            <consortium name="The Broad Institute Genome Assembly &amp; Analysis Group"/>
            <consortium name="Computational R&amp;D Group"/>
            <consortium name="and Sequencing Platform"/>
            <person name="Di Palma F."/>
            <person name="Alfoldi J."/>
            <person name="Johnson J."/>
            <person name="Berlin A."/>
            <person name="Gnerre S."/>
            <person name="Jaffe D."/>
            <person name="MacCallum I."/>
            <person name="Young S."/>
            <person name="Walker B.J."/>
            <person name="Lander E.S."/>
            <person name="Lindblad-Toh K."/>
        </authorList>
    </citation>
    <scope>NUCLEOTIDE SEQUENCE [LARGE SCALE GENOMIC DNA]</scope>
</reference>